<gene>
    <name evidence="1" type="ORF">Bccel_2553</name>
</gene>
<dbReference type="PATRIC" id="fig|398512.5.peg.2660"/>
<dbReference type="RefSeq" id="WP_036942551.1">
    <property type="nucleotide sequence ID" value="NZ_JQKC01000019.1"/>
</dbReference>
<dbReference type="STRING" id="398512.Bccel_2553"/>
<dbReference type="AlphaFoldDB" id="A0A0L6JPI6"/>
<dbReference type="InterPro" id="IPR029039">
    <property type="entry name" value="Flavoprotein-like_sf"/>
</dbReference>
<evidence type="ECO:0000313" key="1">
    <source>
        <dbReference type="EMBL" id="KNY27282.1"/>
    </source>
</evidence>
<dbReference type="OrthoDB" id="9805976at2"/>
<accession>A0A0L6JPI6</accession>
<name>A0A0L6JPI6_9FIRM</name>
<reference evidence="2" key="1">
    <citation type="submission" date="2015-07" db="EMBL/GenBank/DDBJ databases">
        <title>Near-Complete Genome Sequence of the Cellulolytic Bacterium Bacteroides (Pseudobacteroides) cellulosolvens ATCC 35603.</title>
        <authorList>
            <person name="Dassa B."/>
            <person name="Utturkar S.M."/>
            <person name="Klingeman D.M."/>
            <person name="Hurt R.A."/>
            <person name="Keller M."/>
            <person name="Xu J."/>
            <person name="Reddy Y.H.K."/>
            <person name="Borovok I."/>
            <person name="Grinberg I.R."/>
            <person name="Lamed R."/>
            <person name="Zhivin O."/>
            <person name="Bayer E.A."/>
            <person name="Brown S.D."/>
        </authorList>
    </citation>
    <scope>NUCLEOTIDE SEQUENCE [LARGE SCALE GENOMIC DNA]</scope>
    <source>
        <strain evidence="2">DSM 2933</strain>
    </source>
</reference>
<evidence type="ECO:0008006" key="3">
    <source>
        <dbReference type="Google" id="ProtNLM"/>
    </source>
</evidence>
<keyword evidence="2" id="KW-1185">Reference proteome</keyword>
<dbReference type="Proteomes" id="UP000036923">
    <property type="component" value="Unassembled WGS sequence"/>
</dbReference>
<protein>
    <recommendedName>
        <fullName evidence="3">NADPH-dependent FMN reductase</fullName>
    </recommendedName>
</protein>
<organism evidence="1 2">
    <name type="scientific">Pseudobacteroides cellulosolvens ATCC 35603 = DSM 2933</name>
    <dbReference type="NCBI Taxonomy" id="398512"/>
    <lineage>
        <taxon>Bacteria</taxon>
        <taxon>Bacillati</taxon>
        <taxon>Bacillota</taxon>
        <taxon>Clostridia</taxon>
        <taxon>Eubacteriales</taxon>
        <taxon>Oscillospiraceae</taxon>
        <taxon>Pseudobacteroides</taxon>
    </lineage>
</organism>
<dbReference type="EMBL" id="LGTC01000001">
    <property type="protein sequence ID" value="KNY27282.1"/>
    <property type="molecule type" value="Genomic_DNA"/>
</dbReference>
<evidence type="ECO:0000313" key="2">
    <source>
        <dbReference type="Proteomes" id="UP000036923"/>
    </source>
</evidence>
<sequence length="159" mass="19012">MKTLVIKECSNIEIENTYTLDLSKQEVTHCAGCWSCWWKSPGKCVFEDLNKFYHEYITADKAIYFAKVSKGFVSGRLKSLFDRMIPLYLPYTTYKTGESMHVKRYEKYPDIEFYYDGQFQTEDDCEIFKAYINRVFYQFYSKNILVKPIEEYTDGRWKG</sequence>
<comment type="caution">
    <text evidence="1">The sequence shown here is derived from an EMBL/GenBank/DDBJ whole genome shotgun (WGS) entry which is preliminary data.</text>
</comment>
<dbReference type="eggNOG" id="COG0655">
    <property type="taxonomic scope" value="Bacteria"/>
</dbReference>
<dbReference type="Gene3D" id="3.40.50.360">
    <property type="match status" value="1"/>
</dbReference>
<proteinExistence type="predicted"/>
<dbReference type="SUPFAM" id="SSF52218">
    <property type="entry name" value="Flavoproteins"/>
    <property type="match status" value="1"/>
</dbReference>